<dbReference type="EMBL" id="BAABFX010000040">
    <property type="protein sequence ID" value="GAA4401197.1"/>
    <property type="molecule type" value="Genomic_DNA"/>
</dbReference>
<reference evidence="2" key="1">
    <citation type="journal article" date="2019" name="Int. J. Syst. Evol. Microbiol.">
        <title>The Global Catalogue of Microorganisms (GCM) 10K type strain sequencing project: providing services to taxonomists for standard genome sequencing and annotation.</title>
        <authorList>
            <consortium name="The Broad Institute Genomics Platform"/>
            <consortium name="The Broad Institute Genome Sequencing Center for Infectious Disease"/>
            <person name="Wu L."/>
            <person name="Ma J."/>
        </authorList>
    </citation>
    <scope>NUCLEOTIDE SEQUENCE [LARGE SCALE GENOMIC DNA]</scope>
    <source>
        <strain evidence="2">JCM 17738</strain>
    </source>
</reference>
<dbReference type="Proteomes" id="UP001500390">
    <property type="component" value="Unassembled WGS sequence"/>
</dbReference>
<accession>A0ABP8K6N0</accession>
<name>A0ABP8K6N0_9MICO</name>
<organism evidence="1 2">
    <name type="scientific">Ornithinibacter aureus</name>
    <dbReference type="NCBI Taxonomy" id="622664"/>
    <lineage>
        <taxon>Bacteria</taxon>
        <taxon>Bacillati</taxon>
        <taxon>Actinomycetota</taxon>
        <taxon>Actinomycetes</taxon>
        <taxon>Micrococcales</taxon>
        <taxon>Intrasporangiaceae</taxon>
        <taxon>Ornithinibacter</taxon>
    </lineage>
</organism>
<gene>
    <name evidence="1" type="ORF">GCM10023153_29430</name>
</gene>
<evidence type="ECO:0000313" key="2">
    <source>
        <dbReference type="Proteomes" id="UP001500390"/>
    </source>
</evidence>
<protein>
    <submittedName>
        <fullName evidence="1">Uncharacterized protein</fullName>
    </submittedName>
</protein>
<sequence length="102" mass="11112">MMTSVSDVANDERTARMVLSMLIEPNDPVTGRILSRLGAVETLWLAERDGAVVGLSPVDAQVWKADQAPFVRRITCEMPTWGPVCRTNIGSGVIATQRKGGW</sequence>
<proteinExistence type="predicted"/>
<comment type="caution">
    <text evidence="1">The sequence shown here is derived from an EMBL/GenBank/DDBJ whole genome shotgun (WGS) entry which is preliminary data.</text>
</comment>
<evidence type="ECO:0000313" key="1">
    <source>
        <dbReference type="EMBL" id="GAA4401197.1"/>
    </source>
</evidence>
<keyword evidence="2" id="KW-1185">Reference proteome</keyword>